<keyword evidence="12 18" id="KW-1133">Transmembrane helix</keyword>
<dbReference type="GO" id="GO:0005524">
    <property type="term" value="F:ATP binding"/>
    <property type="evidence" value="ECO:0007669"/>
    <property type="project" value="UniProtKB-UniRule"/>
</dbReference>
<evidence type="ECO:0000256" key="7">
    <source>
        <dbReference type="ARBA" id="ARBA00022723"/>
    </source>
</evidence>
<feature type="transmembrane region" description="Helical" evidence="18">
    <location>
        <begin position="686"/>
        <end position="703"/>
    </location>
</feature>
<dbReference type="EC" id="7.2.2.8" evidence="3"/>
<feature type="transmembrane region" description="Helical" evidence="18">
    <location>
        <begin position="88"/>
        <end position="108"/>
    </location>
</feature>
<dbReference type="RefSeq" id="WP_101356435.1">
    <property type="nucleotide sequence ID" value="NZ_PIQO01000027.1"/>
</dbReference>
<evidence type="ECO:0000256" key="14">
    <source>
        <dbReference type="ARBA" id="ARBA00023065"/>
    </source>
</evidence>
<evidence type="ECO:0000256" key="5">
    <source>
        <dbReference type="ARBA" id="ARBA00022553"/>
    </source>
</evidence>
<dbReference type="InterPro" id="IPR023298">
    <property type="entry name" value="ATPase_P-typ_TM_dom_sf"/>
</dbReference>
<dbReference type="GO" id="GO:0140581">
    <property type="term" value="F:P-type monovalent copper transporter activity"/>
    <property type="evidence" value="ECO:0007669"/>
    <property type="project" value="UniProtKB-EC"/>
</dbReference>
<dbReference type="GO" id="GO:0055070">
    <property type="term" value="P:copper ion homeostasis"/>
    <property type="evidence" value="ECO:0007669"/>
    <property type="project" value="TreeGrafter"/>
</dbReference>
<comment type="function">
    <text evidence="17">Involved in copper export.</text>
</comment>
<evidence type="ECO:0000256" key="15">
    <source>
        <dbReference type="ARBA" id="ARBA00023136"/>
    </source>
</evidence>
<evidence type="ECO:0000256" key="2">
    <source>
        <dbReference type="ARBA" id="ARBA00006024"/>
    </source>
</evidence>
<feature type="transmembrane region" description="Helical" evidence="18">
    <location>
        <begin position="378"/>
        <end position="400"/>
    </location>
</feature>
<evidence type="ECO:0000313" key="21">
    <source>
        <dbReference type="Proteomes" id="UP000233440"/>
    </source>
</evidence>
<protein>
    <recommendedName>
        <fullName evidence="3">P-type Cu(+) transporter</fullName>
        <ecNumber evidence="3">7.2.2.8</ecNumber>
    </recommendedName>
</protein>
<keyword evidence="5" id="KW-0597">Phosphoprotein</keyword>
<keyword evidence="8 18" id="KW-0547">Nucleotide-binding</keyword>
<feature type="transmembrane region" description="Helical" evidence="18">
    <location>
        <begin position="155"/>
        <end position="171"/>
    </location>
</feature>
<evidence type="ECO:0000256" key="3">
    <source>
        <dbReference type="ARBA" id="ARBA00012517"/>
    </source>
</evidence>
<dbReference type="PRINTS" id="PR00119">
    <property type="entry name" value="CATATPASE"/>
</dbReference>
<dbReference type="GO" id="GO:0005507">
    <property type="term" value="F:copper ion binding"/>
    <property type="evidence" value="ECO:0007669"/>
    <property type="project" value="TreeGrafter"/>
</dbReference>
<dbReference type="Proteomes" id="UP000233440">
    <property type="component" value="Unassembled WGS sequence"/>
</dbReference>
<evidence type="ECO:0000256" key="16">
    <source>
        <dbReference type="ARBA" id="ARBA00049289"/>
    </source>
</evidence>
<dbReference type="Gene3D" id="3.40.50.1000">
    <property type="entry name" value="HAD superfamily/HAD-like"/>
    <property type="match status" value="1"/>
</dbReference>
<proteinExistence type="inferred from homology"/>
<dbReference type="PRINTS" id="PR00943">
    <property type="entry name" value="CUATPASE"/>
</dbReference>
<dbReference type="SFLD" id="SFLDS00003">
    <property type="entry name" value="Haloacid_Dehalogenase"/>
    <property type="match status" value="1"/>
</dbReference>
<dbReference type="Gene3D" id="3.30.70.100">
    <property type="match status" value="1"/>
</dbReference>
<dbReference type="Pfam" id="PF00122">
    <property type="entry name" value="E1-E2_ATPase"/>
    <property type="match status" value="1"/>
</dbReference>
<dbReference type="FunFam" id="2.70.150.10:FF:000002">
    <property type="entry name" value="Copper-transporting ATPase 1, putative"/>
    <property type="match status" value="1"/>
</dbReference>
<evidence type="ECO:0000256" key="11">
    <source>
        <dbReference type="ARBA" id="ARBA00022967"/>
    </source>
</evidence>
<dbReference type="SFLD" id="SFLDF00027">
    <property type="entry name" value="p-type_atpase"/>
    <property type="match status" value="1"/>
</dbReference>
<dbReference type="InterPro" id="IPR001757">
    <property type="entry name" value="P_typ_ATPase"/>
</dbReference>
<dbReference type="GO" id="GO:0005886">
    <property type="term" value="C:plasma membrane"/>
    <property type="evidence" value="ECO:0007669"/>
    <property type="project" value="UniProtKB-SubCell"/>
</dbReference>
<evidence type="ECO:0000313" key="20">
    <source>
        <dbReference type="EMBL" id="PKR82837.1"/>
    </source>
</evidence>
<evidence type="ECO:0000256" key="8">
    <source>
        <dbReference type="ARBA" id="ARBA00022741"/>
    </source>
</evidence>
<organism evidence="20 21">
    <name type="scientific">Heyndrickxia camelliae</name>
    <dbReference type="NCBI Taxonomy" id="1707093"/>
    <lineage>
        <taxon>Bacteria</taxon>
        <taxon>Bacillati</taxon>
        <taxon>Bacillota</taxon>
        <taxon>Bacilli</taxon>
        <taxon>Bacillales</taxon>
        <taxon>Bacillaceae</taxon>
        <taxon>Heyndrickxia</taxon>
    </lineage>
</organism>
<evidence type="ECO:0000256" key="9">
    <source>
        <dbReference type="ARBA" id="ARBA00022796"/>
    </source>
</evidence>
<keyword evidence="11" id="KW-1278">Translocase</keyword>
<dbReference type="GO" id="GO:0016887">
    <property type="term" value="F:ATP hydrolysis activity"/>
    <property type="evidence" value="ECO:0007669"/>
    <property type="project" value="InterPro"/>
</dbReference>
<keyword evidence="10 18" id="KW-0067">ATP-binding</keyword>
<sequence length="734" mass="81031">MIETIHLDIKGMYCSACSGRIEKSVLKLDGVFDANVNMATERGRIVYDSETINKSMILERINKLGYIPSLITQKGINEDKKDAEINYLTWKVIFSILFAFPLVLTMFVQADWIKVDLPSIFLNPWFQLALATPVQFIIAFPFYEGAWNSIKNRGTTMDVLVVISTTSAYFYSHYLTVRSLNMDFKDHPIHLHFETSVLIITFVLIGKWVEAKTKRKTLDAIDSLNKFKVNTAIILENGNEVRKIIKDIVPGDIILSRPGERIPIDGEVITGQTMINESMISGESIPVEKKYGDKVYAGTVNLNSVIQIKSIKKHSETVLSKIIDIVQDAQLSKPPIQEIADRFTSIFVPIVLVLGFITFMLWYFILDPGILSAALEKTIAVLIISCPCALGLATPMSIMVGSGQAAKLGILIKEGKMIELLSKNNIVVLDKTGTITVGKPQVTDILVRNMDSTLFLQLVGSIEKGANHPIGNSIAEAIEKKISDIPLAERIEVMFGYGVQGVVMNRTIKIANVHYFKKHQKAKYNPYFEHAKKLEQEGKSVMLVSIDDGIHGIIAVRDEIKKSSAKAIYRLKRLGFNLVMLSGDNPITTKNVAQKVGIKNFEAEFSPQKKADWIKAAQKSGNHIIMVGDGINDAPALSVADVGVALGTGTDIAVETGDVAILNGDLNSVVDAIEISKKTLRNIKQNFSWAFIYNIICIPLAALGILSPWFASAAMAFSSVSVVLNSLRLKKIPL</sequence>
<feature type="transmembrane region" description="Helical" evidence="18">
    <location>
        <begin position="191"/>
        <end position="209"/>
    </location>
</feature>
<evidence type="ECO:0000256" key="18">
    <source>
        <dbReference type="RuleBase" id="RU362081"/>
    </source>
</evidence>
<keyword evidence="7 18" id="KW-0479">Metal-binding</keyword>
<dbReference type="InterPro" id="IPR018303">
    <property type="entry name" value="ATPase_P-typ_P_site"/>
</dbReference>
<comment type="catalytic activity">
    <reaction evidence="16">
        <text>Cu(+)(in) + ATP + H2O = Cu(+)(out) + ADP + phosphate + H(+)</text>
        <dbReference type="Rhea" id="RHEA:25792"/>
        <dbReference type="ChEBI" id="CHEBI:15377"/>
        <dbReference type="ChEBI" id="CHEBI:15378"/>
        <dbReference type="ChEBI" id="CHEBI:30616"/>
        <dbReference type="ChEBI" id="CHEBI:43474"/>
        <dbReference type="ChEBI" id="CHEBI:49552"/>
        <dbReference type="ChEBI" id="CHEBI:456216"/>
        <dbReference type="EC" id="7.2.2.8"/>
    </reaction>
</comment>
<keyword evidence="9" id="KW-0187">Copper transport</keyword>
<dbReference type="OrthoDB" id="9813266at2"/>
<dbReference type="InterPro" id="IPR027256">
    <property type="entry name" value="P-typ_ATPase_IB"/>
</dbReference>
<comment type="similarity">
    <text evidence="2 18">Belongs to the cation transport ATPase (P-type) (TC 3.A.3) family. Type IB subfamily.</text>
</comment>
<dbReference type="GO" id="GO:0043682">
    <property type="term" value="F:P-type divalent copper transporter activity"/>
    <property type="evidence" value="ECO:0007669"/>
    <property type="project" value="TreeGrafter"/>
</dbReference>
<dbReference type="PROSITE" id="PS50846">
    <property type="entry name" value="HMA_2"/>
    <property type="match status" value="1"/>
</dbReference>
<dbReference type="AlphaFoldDB" id="A0A2N3LE64"/>
<dbReference type="InterPro" id="IPR044492">
    <property type="entry name" value="P_typ_ATPase_HD_dom"/>
</dbReference>
<dbReference type="SUPFAM" id="SSF81665">
    <property type="entry name" value="Calcium ATPase, transmembrane domain M"/>
    <property type="match status" value="1"/>
</dbReference>
<dbReference type="PANTHER" id="PTHR43520:SF8">
    <property type="entry name" value="P-TYPE CU(+) TRANSPORTER"/>
    <property type="match status" value="1"/>
</dbReference>
<dbReference type="NCBIfam" id="TIGR01525">
    <property type="entry name" value="ATPase-IB_hvy"/>
    <property type="match status" value="1"/>
</dbReference>
<evidence type="ECO:0000256" key="13">
    <source>
        <dbReference type="ARBA" id="ARBA00023008"/>
    </source>
</evidence>
<feature type="transmembrane region" description="Helical" evidence="18">
    <location>
        <begin position="120"/>
        <end position="143"/>
    </location>
</feature>
<dbReference type="EMBL" id="PIQO01000027">
    <property type="protein sequence ID" value="PKR82837.1"/>
    <property type="molecule type" value="Genomic_DNA"/>
</dbReference>
<keyword evidence="6 18" id="KW-0812">Transmembrane</keyword>
<evidence type="ECO:0000256" key="12">
    <source>
        <dbReference type="ARBA" id="ARBA00022989"/>
    </source>
</evidence>
<keyword evidence="14" id="KW-0406">Ion transport</keyword>
<dbReference type="InterPro" id="IPR008250">
    <property type="entry name" value="ATPase_P-typ_transduc_dom_A_sf"/>
</dbReference>
<gene>
    <name evidence="20" type="ORF">CWO92_22435</name>
</gene>
<dbReference type="InterPro" id="IPR059000">
    <property type="entry name" value="ATPase_P-type_domA"/>
</dbReference>
<dbReference type="Gene3D" id="2.70.150.10">
    <property type="entry name" value="Calcium-transporting ATPase, cytoplasmic transduction domain A"/>
    <property type="match status" value="1"/>
</dbReference>
<feature type="domain" description="HMA" evidence="19">
    <location>
        <begin position="3"/>
        <end position="69"/>
    </location>
</feature>
<evidence type="ECO:0000256" key="17">
    <source>
        <dbReference type="ARBA" id="ARBA00055366"/>
    </source>
</evidence>
<dbReference type="Pfam" id="PF00702">
    <property type="entry name" value="Hydrolase"/>
    <property type="match status" value="1"/>
</dbReference>
<dbReference type="NCBIfam" id="TIGR01494">
    <property type="entry name" value="ATPase_P-type"/>
    <property type="match status" value="1"/>
</dbReference>
<evidence type="ECO:0000256" key="1">
    <source>
        <dbReference type="ARBA" id="ARBA00004651"/>
    </source>
</evidence>
<dbReference type="InterPro" id="IPR036412">
    <property type="entry name" value="HAD-like_sf"/>
</dbReference>
<reference evidence="20 21" key="1">
    <citation type="submission" date="2017-11" db="EMBL/GenBank/DDBJ databases">
        <title>Bacillus camelliae sp. nov., isolated from pu'er tea.</title>
        <authorList>
            <person name="Niu L."/>
        </authorList>
    </citation>
    <scope>NUCLEOTIDE SEQUENCE [LARGE SCALE GENOMIC DNA]</scope>
    <source>
        <strain evidence="20 21">7578-1</strain>
    </source>
</reference>
<dbReference type="InterPro" id="IPR036163">
    <property type="entry name" value="HMA_dom_sf"/>
</dbReference>
<evidence type="ECO:0000259" key="19">
    <source>
        <dbReference type="PROSITE" id="PS50846"/>
    </source>
</evidence>
<keyword evidence="21" id="KW-1185">Reference proteome</keyword>
<keyword evidence="13" id="KW-0186">Copper</keyword>
<dbReference type="SUPFAM" id="SSF81653">
    <property type="entry name" value="Calcium ATPase, transduction domain A"/>
    <property type="match status" value="1"/>
</dbReference>
<keyword evidence="18" id="KW-1003">Cell membrane</keyword>
<feature type="transmembrane region" description="Helical" evidence="18">
    <location>
        <begin position="346"/>
        <end position="366"/>
    </location>
</feature>
<keyword evidence="15 18" id="KW-0472">Membrane</keyword>
<comment type="subcellular location">
    <subcellularLocation>
        <location evidence="1">Cell membrane</location>
        <topology evidence="1">Multi-pass membrane protein</topology>
    </subcellularLocation>
</comment>
<comment type="caution">
    <text evidence="20">The sequence shown here is derived from an EMBL/GenBank/DDBJ whole genome shotgun (WGS) entry which is preliminary data.</text>
</comment>
<dbReference type="SUPFAM" id="SSF55008">
    <property type="entry name" value="HMA, heavy metal-associated domain"/>
    <property type="match status" value="1"/>
</dbReference>
<dbReference type="InterPro" id="IPR006121">
    <property type="entry name" value="HMA_dom"/>
</dbReference>
<dbReference type="NCBIfam" id="TIGR01511">
    <property type="entry name" value="ATPase-IB1_Cu"/>
    <property type="match status" value="1"/>
</dbReference>
<evidence type="ECO:0000256" key="10">
    <source>
        <dbReference type="ARBA" id="ARBA00022840"/>
    </source>
</evidence>
<dbReference type="PROSITE" id="PS00154">
    <property type="entry name" value="ATPASE_E1_E2"/>
    <property type="match status" value="1"/>
</dbReference>
<dbReference type="SUPFAM" id="SSF56784">
    <property type="entry name" value="HAD-like"/>
    <property type="match status" value="1"/>
</dbReference>
<dbReference type="CDD" id="cd02094">
    <property type="entry name" value="P-type_ATPase_Cu-like"/>
    <property type="match status" value="1"/>
</dbReference>
<evidence type="ECO:0000256" key="6">
    <source>
        <dbReference type="ARBA" id="ARBA00022692"/>
    </source>
</evidence>
<dbReference type="Gene3D" id="3.40.1110.10">
    <property type="entry name" value="Calcium-transporting ATPase, cytoplasmic domain N"/>
    <property type="match status" value="1"/>
</dbReference>
<dbReference type="CDD" id="cd00371">
    <property type="entry name" value="HMA"/>
    <property type="match status" value="1"/>
</dbReference>
<name>A0A2N3LE64_9BACI</name>
<accession>A0A2N3LE64</accession>
<dbReference type="InterPro" id="IPR023214">
    <property type="entry name" value="HAD_sf"/>
</dbReference>
<dbReference type="FunFam" id="3.30.70.100:FF:000005">
    <property type="entry name" value="Copper-exporting P-type ATPase A"/>
    <property type="match status" value="1"/>
</dbReference>
<evidence type="ECO:0000256" key="4">
    <source>
        <dbReference type="ARBA" id="ARBA00022448"/>
    </source>
</evidence>
<dbReference type="InterPro" id="IPR023299">
    <property type="entry name" value="ATPase_P-typ_cyto_dom_N"/>
</dbReference>
<dbReference type="Pfam" id="PF00403">
    <property type="entry name" value="HMA"/>
    <property type="match status" value="1"/>
</dbReference>
<keyword evidence="4" id="KW-0813">Transport</keyword>
<dbReference type="SFLD" id="SFLDG00002">
    <property type="entry name" value="C1.7:_P-type_atpase_like"/>
    <property type="match status" value="1"/>
</dbReference>
<dbReference type="PANTHER" id="PTHR43520">
    <property type="entry name" value="ATP7, ISOFORM B"/>
    <property type="match status" value="1"/>
</dbReference>